<comment type="caution">
    <text evidence="1">The sequence shown here is derived from an EMBL/GenBank/DDBJ whole genome shotgun (WGS) entry which is preliminary data.</text>
</comment>
<protein>
    <submittedName>
        <fullName evidence="1">Uncharacterized protein</fullName>
    </submittedName>
</protein>
<reference evidence="1" key="1">
    <citation type="submission" date="2023-05" db="EMBL/GenBank/DDBJ databases">
        <authorList>
            <person name="Stuckert A."/>
        </authorList>
    </citation>
    <scope>NUCLEOTIDE SEQUENCE</scope>
</reference>
<evidence type="ECO:0000313" key="2">
    <source>
        <dbReference type="Proteomes" id="UP001162483"/>
    </source>
</evidence>
<sequence length="113" mass="12651">MCGCAAWQYGPSMAIHCEMIIAYGLDQLENCQASGTDYIISVLHLLTLIVEQINTKLPSTFVEKLFVPDSKLLLIRYHKEKEVIDAAHALYQAVLTLKNIPVLETAYKLILGE</sequence>
<gene>
    <name evidence="1" type="ORF">SPARVUS_LOCUS7208477</name>
</gene>
<accession>A0ABN9DF17</accession>
<dbReference type="Proteomes" id="UP001162483">
    <property type="component" value="Unassembled WGS sequence"/>
</dbReference>
<feature type="non-terminal residue" evidence="1">
    <location>
        <position position="113"/>
    </location>
</feature>
<organism evidence="1 2">
    <name type="scientific">Staurois parvus</name>
    <dbReference type="NCBI Taxonomy" id="386267"/>
    <lineage>
        <taxon>Eukaryota</taxon>
        <taxon>Metazoa</taxon>
        <taxon>Chordata</taxon>
        <taxon>Craniata</taxon>
        <taxon>Vertebrata</taxon>
        <taxon>Euteleostomi</taxon>
        <taxon>Amphibia</taxon>
        <taxon>Batrachia</taxon>
        <taxon>Anura</taxon>
        <taxon>Neobatrachia</taxon>
        <taxon>Ranoidea</taxon>
        <taxon>Ranidae</taxon>
        <taxon>Staurois</taxon>
    </lineage>
</organism>
<proteinExistence type="predicted"/>
<evidence type="ECO:0000313" key="1">
    <source>
        <dbReference type="EMBL" id="CAI9571205.1"/>
    </source>
</evidence>
<keyword evidence="2" id="KW-1185">Reference proteome</keyword>
<name>A0ABN9DF17_9NEOB</name>
<dbReference type="EMBL" id="CATNWA010014386">
    <property type="protein sequence ID" value="CAI9571205.1"/>
    <property type="molecule type" value="Genomic_DNA"/>
</dbReference>